<feature type="compositionally biased region" description="Low complexity" evidence="1">
    <location>
        <begin position="7"/>
        <end position="22"/>
    </location>
</feature>
<sequence>MNRHDGLLPSTLLSSHLLGPTSKTDQEVAHSTSGGYVLGDPGQPAPVPTLLIAIFDDSYSVTGSTGNDPLSNRYAEARRALTVVARRGSRRELAALLHFDTPRGDVGPVSLTRNGMRRLSRSLCVPQGAAGSSELGPSLRRAAAFAESCPQHAATLVIFSDLLLLDRDPSRVFRGLEDFAGEVHLVVLGSCVTPAELDGQVSITHIDRSDSPGAVARALFASLVTHRPGSHVAT</sequence>
<reference evidence="2 3" key="1">
    <citation type="submission" date="2017-04" db="EMBL/GenBank/DDBJ databases">
        <authorList>
            <person name="Afonso C.L."/>
            <person name="Miller P.J."/>
            <person name="Scott M.A."/>
            <person name="Spackman E."/>
            <person name="Goraichik I."/>
            <person name="Dimitrov K.M."/>
            <person name="Suarez D.L."/>
            <person name="Swayne D.E."/>
        </authorList>
    </citation>
    <scope>NUCLEOTIDE SEQUENCE [LARGE SCALE GENOMIC DNA]</scope>
    <source>
        <strain evidence="2 3">DSM 43828</strain>
    </source>
</reference>
<dbReference type="Proteomes" id="UP000192674">
    <property type="component" value="Unassembled WGS sequence"/>
</dbReference>
<accession>A0A1W2EXT8</accession>
<keyword evidence="3" id="KW-1185">Reference proteome</keyword>
<name>A0A1W2EXT8_KIBAR</name>
<dbReference type="AlphaFoldDB" id="A0A1W2EXT8"/>
<evidence type="ECO:0000313" key="2">
    <source>
        <dbReference type="EMBL" id="SMD14509.1"/>
    </source>
</evidence>
<organism evidence="2 3">
    <name type="scientific">Kibdelosporangium aridum</name>
    <dbReference type="NCBI Taxonomy" id="2030"/>
    <lineage>
        <taxon>Bacteria</taxon>
        <taxon>Bacillati</taxon>
        <taxon>Actinomycetota</taxon>
        <taxon>Actinomycetes</taxon>
        <taxon>Pseudonocardiales</taxon>
        <taxon>Pseudonocardiaceae</taxon>
        <taxon>Kibdelosporangium</taxon>
    </lineage>
</organism>
<evidence type="ECO:0008006" key="4">
    <source>
        <dbReference type="Google" id="ProtNLM"/>
    </source>
</evidence>
<protein>
    <recommendedName>
        <fullName evidence="4">VWA domain-containing protein</fullName>
    </recommendedName>
</protein>
<proteinExistence type="predicted"/>
<evidence type="ECO:0000313" key="3">
    <source>
        <dbReference type="Proteomes" id="UP000192674"/>
    </source>
</evidence>
<dbReference type="EMBL" id="FWXV01000004">
    <property type="protein sequence ID" value="SMD14509.1"/>
    <property type="molecule type" value="Genomic_DNA"/>
</dbReference>
<gene>
    <name evidence="2" type="ORF">SAMN05661093_05058</name>
</gene>
<evidence type="ECO:0000256" key="1">
    <source>
        <dbReference type="SAM" id="MobiDB-lite"/>
    </source>
</evidence>
<feature type="region of interest" description="Disordered" evidence="1">
    <location>
        <begin position="1"/>
        <end position="41"/>
    </location>
</feature>